<accession>A0A5M2PUT2</accession>
<evidence type="ECO:0000256" key="3">
    <source>
        <dbReference type="ARBA" id="ARBA00022691"/>
    </source>
</evidence>
<evidence type="ECO:0000313" key="4">
    <source>
        <dbReference type="EMBL" id="EDB7791779.1"/>
    </source>
</evidence>
<dbReference type="SUPFAM" id="SSF53335">
    <property type="entry name" value="S-adenosyl-L-methionine-dependent methyltransferases"/>
    <property type="match status" value="1"/>
</dbReference>
<dbReference type="GO" id="GO:0032259">
    <property type="term" value="P:methylation"/>
    <property type="evidence" value="ECO:0007669"/>
    <property type="project" value="UniProtKB-KW"/>
</dbReference>
<protein>
    <submittedName>
        <fullName evidence="4">DNA adenine methylase</fullName>
    </submittedName>
</protein>
<keyword evidence="3" id="KW-0949">S-adenosyl-L-methionine</keyword>
<dbReference type="InterPro" id="IPR012327">
    <property type="entry name" value="MeTrfase_D12"/>
</dbReference>
<sequence>MNSFISWVGGKKALRKIIYKLFPKDFGRYIEVFGGGGWVLFGKPPDPKAMEVYNDFNSNLANMFYCVKNRTWEFLRHLGFLPINSRDEFIVIRKFMEKEEFDIEYLKQELELAQHNLPPPEFEDIKEIMQENAKTSDVRRAAAFFKLIRYSYGSGCTSYACQSFDVRKAFFLIWEASRRLANTVVENKDFEALIRQYDRDNAFFYCDPPYYETEGHYAVVFRKEDHTRLRDTLTSCKGKWMVSYNDCEYIRELYKDFHILSFTRINNLAQRYDGGCEYPEVIITNYDPTERQQAESRQMNLFDYQNEGEEEDEFYRTNEMG</sequence>
<dbReference type="AlphaFoldDB" id="A0A5M2PUT2"/>
<dbReference type="InterPro" id="IPR029063">
    <property type="entry name" value="SAM-dependent_MTases_sf"/>
</dbReference>
<dbReference type="GO" id="GO:1904047">
    <property type="term" value="F:S-adenosyl-L-methionine binding"/>
    <property type="evidence" value="ECO:0007669"/>
    <property type="project" value="TreeGrafter"/>
</dbReference>
<dbReference type="Gene3D" id="3.40.50.150">
    <property type="entry name" value="Vaccinia Virus protein VP39"/>
    <property type="match status" value="2"/>
</dbReference>
<evidence type="ECO:0000256" key="1">
    <source>
        <dbReference type="ARBA" id="ARBA00022603"/>
    </source>
</evidence>
<keyword evidence="2" id="KW-0808">Transferase</keyword>
<dbReference type="GO" id="GO:0006298">
    <property type="term" value="P:mismatch repair"/>
    <property type="evidence" value="ECO:0007669"/>
    <property type="project" value="TreeGrafter"/>
</dbReference>
<dbReference type="GO" id="GO:0009007">
    <property type="term" value="F:site-specific DNA-methyltransferase (adenine-specific) activity"/>
    <property type="evidence" value="ECO:0007669"/>
    <property type="project" value="UniProtKB-EC"/>
</dbReference>
<dbReference type="GO" id="GO:0009307">
    <property type="term" value="P:DNA restriction-modification system"/>
    <property type="evidence" value="ECO:0007669"/>
    <property type="project" value="InterPro"/>
</dbReference>
<dbReference type="EMBL" id="AALOQI010000008">
    <property type="protein sequence ID" value="EDB7791779.1"/>
    <property type="molecule type" value="Genomic_DNA"/>
</dbReference>
<dbReference type="PANTHER" id="PTHR30481">
    <property type="entry name" value="DNA ADENINE METHYLASE"/>
    <property type="match status" value="1"/>
</dbReference>
<proteinExistence type="predicted"/>
<dbReference type="Pfam" id="PF02086">
    <property type="entry name" value="MethyltransfD12"/>
    <property type="match status" value="1"/>
</dbReference>
<name>A0A5M2PUT2_LISMN</name>
<organism evidence="4">
    <name type="scientific">Listeria monocytogenes</name>
    <dbReference type="NCBI Taxonomy" id="1639"/>
    <lineage>
        <taxon>Bacteria</taxon>
        <taxon>Bacillati</taxon>
        <taxon>Bacillota</taxon>
        <taxon>Bacilli</taxon>
        <taxon>Bacillales</taxon>
        <taxon>Listeriaceae</taxon>
        <taxon>Listeria</taxon>
    </lineage>
</organism>
<comment type="caution">
    <text evidence="4">The sequence shown here is derived from an EMBL/GenBank/DDBJ whole genome shotgun (WGS) entry which is preliminary data.</text>
</comment>
<evidence type="ECO:0000256" key="2">
    <source>
        <dbReference type="ARBA" id="ARBA00022679"/>
    </source>
</evidence>
<keyword evidence="1 4" id="KW-0489">Methyltransferase</keyword>
<dbReference type="GO" id="GO:0043565">
    <property type="term" value="F:sequence-specific DNA binding"/>
    <property type="evidence" value="ECO:0007669"/>
    <property type="project" value="TreeGrafter"/>
</dbReference>
<gene>
    <name evidence="4" type="ORF">F9653_13615</name>
</gene>
<reference evidence="4" key="1">
    <citation type="submission" date="2019-10" db="EMBL/GenBank/DDBJ databases">
        <authorList>
            <consortium name="GenomeTrakr network: Whole genome sequencing for foodborne pathogen traceback"/>
        </authorList>
    </citation>
    <scope>NUCLEOTIDE SEQUENCE</scope>
    <source>
        <strain evidence="4">CDPHFDLB-FM19-02204-A</strain>
    </source>
</reference>
<dbReference type="PRINTS" id="PR00505">
    <property type="entry name" value="D12N6MTFRASE"/>
</dbReference>